<dbReference type="PANTHER" id="PTHR12001:SF85">
    <property type="entry name" value="SHORT CHAIN ISOPRENYL DIPHOSPHATE SYNTHASE"/>
    <property type="match status" value="1"/>
</dbReference>
<evidence type="ECO:0000256" key="4">
    <source>
        <dbReference type="ARBA" id="ARBA00022723"/>
    </source>
</evidence>
<gene>
    <name evidence="7" type="ORF">GCM10022236_32480</name>
</gene>
<name>A0ABP7A9W9_9ACTN</name>
<dbReference type="InterPro" id="IPR033749">
    <property type="entry name" value="Polyprenyl_synt_CS"/>
</dbReference>
<evidence type="ECO:0000313" key="7">
    <source>
        <dbReference type="EMBL" id="GAA3627666.1"/>
    </source>
</evidence>
<reference evidence="8" key="1">
    <citation type="journal article" date="2019" name="Int. J. Syst. Evol. Microbiol.">
        <title>The Global Catalogue of Microorganisms (GCM) 10K type strain sequencing project: providing services to taxonomists for standard genome sequencing and annotation.</title>
        <authorList>
            <consortium name="The Broad Institute Genomics Platform"/>
            <consortium name="The Broad Institute Genome Sequencing Center for Infectious Disease"/>
            <person name="Wu L."/>
            <person name="Ma J."/>
        </authorList>
    </citation>
    <scope>NUCLEOTIDE SEQUENCE [LARGE SCALE GENOMIC DNA]</scope>
    <source>
        <strain evidence="8">JCM 16929</strain>
    </source>
</reference>
<evidence type="ECO:0000256" key="1">
    <source>
        <dbReference type="ARBA" id="ARBA00001946"/>
    </source>
</evidence>
<dbReference type="SFLD" id="SFLDS00005">
    <property type="entry name" value="Isoprenoid_Synthase_Type_I"/>
    <property type="match status" value="1"/>
</dbReference>
<dbReference type="PANTHER" id="PTHR12001">
    <property type="entry name" value="GERANYLGERANYL PYROPHOSPHATE SYNTHASE"/>
    <property type="match status" value="1"/>
</dbReference>
<keyword evidence="5" id="KW-0460">Magnesium</keyword>
<evidence type="ECO:0000256" key="5">
    <source>
        <dbReference type="ARBA" id="ARBA00022842"/>
    </source>
</evidence>
<dbReference type="InterPro" id="IPR008949">
    <property type="entry name" value="Isoprenoid_synthase_dom_sf"/>
</dbReference>
<dbReference type="Proteomes" id="UP001501490">
    <property type="component" value="Unassembled WGS sequence"/>
</dbReference>
<comment type="caution">
    <text evidence="7">The sequence shown here is derived from an EMBL/GenBank/DDBJ whole genome shotgun (WGS) entry which is preliminary data.</text>
</comment>
<keyword evidence="8" id="KW-1185">Reference proteome</keyword>
<dbReference type="SUPFAM" id="SSF48576">
    <property type="entry name" value="Terpenoid synthases"/>
    <property type="match status" value="1"/>
</dbReference>
<dbReference type="PROSITE" id="PS00444">
    <property type="entry name" value="POLYPRENYL_SYNTHASE_2"/>
    <property type="match status" value="1"/>
</dbReference>
<keyword evidence="4" id="KW-0479">Metal-binding</keyword>
<dbReference type="Gene3D" id="1.10.600.10">
    <property type="entry name" value="Farnesyl Diphosphate Synthase"/>
    <property type="match status" value="1"/>
</dbReference>
<evidence type="ECO:0000256" key="6">
    <source>
        <dbReference type="RuleBase" id="RU004466"/>
    </source>
</evidence>
<protein>
    <submittedName>
        <fullName evidence="7">Polyprenyl synthetase family protein</fullName>
    </submittedName>
</protein>
<keyword evidence="3 6" id="KW-0808">Transferase</keyword>
<evidence type="ECO:0000313" key="8">
    <source>
        <dbReference type="Proteomes" id="UP001501490"/>
    </source>
</evidence>
<dbReference type="InterPro" id="IPR000092">
    <property type="entry name" value="Polyprenyl_synt"/>
</dbReference>
<dbReference type="EMBL" id="BAABAB010000022">
    <property type="protein sequence ID" value="GAA3627666.1"/>
    <property type="molecule type" value="Genomic_DNA"/>
</dbReference>
<evidence type="ECO:0000256" key="3">
    <source>
        <dbReference type="ARBA" id="ARBA00022679"/>
    </source>
</evidence>
<dbReference type="CDD" id="cd00685">
    <property type="entry name" value="Trans_IPPS_HT"/>
    <property type="match status" value="1"/>
</dbReference>
<accession>A0ABP7A9W9</accession>
<evidence type="ECO:0000256" key="2">
    <source>
        <dbReference type="ARBA" id="ARBA00006706"/>
    </source>
</evidence>
<organism evidence="7 8">
    <name type="scientific">Microlunatus ginsengisoli</name>
    <dbReference type="NCBI Taxonomy" id="363863"/>
    <lineage>
        <taxon>Bacteria</taxon>
        <taxon>Bacillati</taxon>
        <taxon>Actinomycetota</taxon>
        <taxon>Actinomycetes</taxon>
        <taxon>Propionibacteriales</taxon>
        <taxon>Propionibacteriaceae</taxon>
        <taxon>Microlunatus</taxon>
    </lineage>
</organism>
<dbReference type="RefSeq" id="WP_344806392.1">
    <property type="nucleotide sequence ID" value="NZ_BAABAB010000022.1"/>
</dbReference>
<sequence>MTVHADTPAVERQLAQYRDVTYRALLGQLPTREPRRYLYDLISSQLSHVGKGLRPALCIATCRAFGGSIEQALPSATAIELLHNAFLVHDDIEDGSLYRRNRGTLYVEEGVPIALNVGDAMNAISISSLTENIPVLGADLAYRIFHEAQHLVLQSVEGQALELGWTRDNVFDLTEDDYLRLVLKKTCWYTSIHPCRIGALIGTAGTIDADRFNLFGFLLGAAFQIQDDVLNLVGDRNQYGKEILGDIWEGKRTLMLVHALRECSADEREKLGSVFSVSREQRTEQDVNWVFRLFEHYGSIDFARSTLRQVVHAALDEFDVAYRDAARSADRDFIRALIPFLGDREV</sequence>
<comment type="similarity">
    <text evidence="2 6">Belongs to the FPP/GGPP synthase family.</text>
</comment>
<comment type="cofactor">
    <cofactor evidence="1">
        <name>Mg(2+)</name>
        <dbReference type="ChEBI" id="CHEBI:18420"/>
    </cofactor>
</comment>
<dbReference type="Pfam" id="PF00348">
    <property type="entry name" value="polyprenyl_synt"/>
    <property type="match status" value="1"/>
</dbReference>
<proteinExistence type="inferred from homology"/>